<keyword evidence="2" id="KW-1185">Reference proteome</keyword>
<reference evidence="2" key="1">
    <citation type="journal article" date="2022" name="Mol. Ecol. Resour.">
        <title>The genomes of chicory, endive, great burdock and yacon provide insights into Asteraceae palaeo-polyploidization history and plant inulin production.</title>
        <authorList>
            <person name="Fan W."/>
            <person name="Wang S."/>
            <person name="Wang H."/>
            <person name="Wang A."/>
            <person name="Jiang F."/>
            <person name="Liu H."/>
            <person name="Zhao H."/>
            <person name="Xu D."/>
            <person name="Zhang Y."/>
        </authorList>
    </citation>
    <scope>NUCLEOTIDE SEQUENCE [LARGE SCALE GENOMIC DNA]</scope>
    <source>
        <strain evidence="2">cv. Yunnan</strain>
    </source>
</reference>
<protein>
    <submittedName>
        <fullName evidence="1">Uncharacterized protein</fullName>
    </submittedName>
</protein>
<comment type="caution">
    <text evidence="1">The sequence shown here is derived from an EMBL/GenBank/DDBJ whole genome shotgun (WGS) entry which is preliminary data.</text>
</comment>
<organism evidence="1 2">
    <name type="scientific">Smallanthus sonchifolius</name>
    <dbReference type="NCBI Taxonomy" id="185202"/>
    <lineage>
        <taxon>Eukaryota</taxon>
        <taxon>Viridiplantae</taxon>
        <taxon>Streptophyta</taxon>
        <taxon>Embryophyta</taxon>
        <taxon>Tracheophyta</taxon>
        <taxon>Spermatophyta</taxon>
        <taxon>Magnoliopsida</taxon>
        <taxon>eudicotyledons</taxon>
        <taxon>Gunneridae</taxon>
        <taxon>Pentapetalae</taxon>
        <taxon>asterids</taxon>
        <taxon>campanulids</taxon>
        <taxon>Asterales</taxon>
        <taxon>Asteraceae</taxon>
        <taxon>Asteroideae</taxon>
        <taxon>Heliantheae alliance</taxon>
        <taxon>Millerieae</taxon>
        <taxon>Smallanthus</taxon>
    </lineage>
</organism>
<accession>A0ACB9HZS6</accession>
<name>A0ACB9HZS6_9ASTR</name>
<evidence type="ECO:0000313" key="2">
    <source>
        <dbReference type="Proteomes" id="UP001056120"/>
    </source>
</evidence>
<reference evidence="1 2" key="2">
    <citation type="journal article" date="2022" name="Mol. Ecol. Resour.">
        <title>The genomes of chicory, endive, great burdock and yacon provide insights into Asteraceae paleo-polyploidization history and plant inulin production.</title>
        <authorList>
            <person name="Fan W."/>
            <person name="Wang S."/>
            <person name="Wang H."/>
            <person name="Wang A."/>
            <person name="Jiang F."/>
            <person name="Liu H."/>
            <person name="Zhao H."/>
            <person name="Xu D."/>
            <person name="Zhang Y."/>
        </authorList>
    </citation>
    <scope>NUCLEOTIDE SEQUENCE [LARGE SCALE GENOMIC DNA]</scope>
    <source>
        <strain evidence="2">cv. Yunnan</strain>
        <tissue evidence="1">Leaves</tissue>
    </source>
</reference>
<proteinExistence type="predicted"/>
<dbReference type="Proteomes" id="UP001056120">
    <property type="component" value="Linkage Group LG10"/>
</dbReference>
<dbReference type="EMBL" id="CM042027">
    <property type="protein sequence ID" value="KAI3800991.1"/>
    <property type="molecule type" value="Genomic_DNA"/>
</dbReference>
<evidence type="ECO:0000313" key="1">
    <source>
        <dbReference type="EMBL" id="KAI3800991.1"/>
    </source>
</evidence>
<sequence length="511" mass="58534">MSTGLFFEFCSVNSYRNVFLYLAQVCKRTEDGHQNPFVGEIGVKLLRFLFSSGSFDVAYDLLKYYPELASTTSPDDNMTPLQWLAMFYPSRKAYNFYQRFVYSHVPAETYSLDDAIKKIDTERNYSIDDAVKKILGTQNQGTYWANIFTKSFVYSVIERIYLKIWKVAQLLAPHIKQLQKDKVNHNLAFTILKFMCEETHKSNSVNDEQLYDASLGAVMFDKPEVLELITRISPQLIWTRGSSGYSLAQFSILNRSVNAYNVLINKVPLDIVFVDDNGNNFLHLAGKRSLLSSTHGTGAALQMQRELQWFQEVSDFVRPMERTGKNFEQETPIMVFKKEHENLRRDGEEWMKKRANLYTITAALIITIVLAAAFNVPGGYKAVYETRSSFNIFAVSDVMSLITSTTSLLLFRSLLTARYADEDFLYNLPNRLMLGLVMLFMSTTTMLIAFSATFYTMFWLESSWILIVIGAITCLSIALFVALQLPFLVELISSTYGRGMFRKRSELRTAS</sequence>
<gene>
    <name evidence="1" type="ORF">L1987_29091</name>
</gene>